<name>A0AAV6QWU0_SOLSE</name>
<dbReference type="Proteomes" id="UP000693946">
    <property type="component" value="Linkage Group LG3"/>
</dbReference>
<evidence type="ECO:0000256" key="3">
    <source>
        <dbReference type="SAM" id="Phobius"/>
    </source>
</evidence>
<feature type="region of interest" description="Disordered" evidence="2">
    <location>
        <begin position="1"/>
        <end position="55"/>
    </location>
</feature>
<evidence type="ECO:0008006" key="6">
    <source>
        <dbReference type="Google" id="ProtNLM"/>
    </source>
</evidence>
<gene>
    <name evidence="4" type="ORF">JOB18_021186</name>
</gene>
<feature type="transmembrane region" description="Helical" evidence="3">
    <location>
        <begin position="282"/>
        <end position="301"/>
    </location>
</feature>
<keyword evidence="3" id="KW-0812">Transmembrane</keyword>
<evidence type="ECO:0000313" key="4">
    <source>
        <dbReference type="EMBL" id="KAG7496561.1"/>
    </source>
</evidence>
<keyword evidence="3" id="KW-0472">Membrane</keyword>
<feature type="region of interest" description="Disordered" evidence="2">
    <location>
        <begin position="82"/>
        <end position="104"/>
    </location>
</feature>
<feature type="region of interest" description="Disordered" evidence="2">
    <location>
        <begin position="245"/>
        <end position="269"/>
    </location>
</feature>
<evidence type="ECO:0000313" key="5">
    <source>
        <dbReference type="Proteomes" id="UP000693946"/>
    </source>
</evidence>
<dbReference type="AlphaFoldDB" id="A0AAV6QWU0"/>
<evidence type="ECO:0000256" key="1">
    <source>
        <dbReference type="SAM" id="Coils"/>
    </source>
</evidence>
<evidence type="ECO:0000256" key="2">
    <source>
        <dbReference type="SAM" id="MobiDB-lite"/>
    </source>
</evidence>
<sequence>MNLLTQHDTERTQHPGVILEGKASVQFSREDEGGEGATSSSPGPTALPLTRAESATAWQSESLLAESWSTMGDVDMDVEDAKSLDSSDDALQGGEENHFSNSDMVHLELEEVEMLEEAEKRREEEEEEDAEEMQMSVMSVLGGEEEQEIQAPETEEILVSAEEPYVEKEPTVFRQVVPPMALPHLPILKLDPPSTASTPVSSSILFEAEQLYSGQGLHPPFILAPMEPEPPVESLEHLKFSQIPLSDPQEHSKSESAAEKLKPEPSVPKTVQHVSSTELLCGGAALVAVVGVLAYGAVVYCRK</sequence>
<reference evidence="4 5" key="1">
    <citation type="journal article" date="2021" name="Sci. Rep.">
        <title>Chromosome anchoring in Senegalese sole (Solea senegalensis) reveals sex-associated markers and genome rearrangements in flatfish.</title>
        <authorList>
            <person name="Guerrero-Cozar I."/>
            <person name="Gomez-Garrido J."/>
            <person name="Berbel C."/>
            <person name="Martinez-Blanch J.F."/>
            <person name="Alioto T."/>
            <person name="Claros M.G."/>
            <person name="Gagnaire P.A."/>
            <person name="Manchado M."/>
        </authorList>
    </citation>
    <scope>NUCLEOTIDE SEQUENCE [LARGE SCALE GENOMIC DNA]</scope>
    <source>
        <strain evidence="4">Sse05_10M</strain>
    </source>
</reference>
<keyword evidence="1" id="KW-0175">Coiled coil</keyword>
<dbReference type="EMBL" id="JAGKHQ010000015">
    <property type="protein sequence ID" value="KAG7496561.1"/>
    <property type="molecule type" value="Genomic_DNA"/>
</dbReference>
<comment type="caution">
    <text evidence="4">The sequence shown here is derived from an EMBL/GenBank/DDBJ whole genome shotgun (WGS) entry which is preliminary data.</text>
</comment>
<feature type="coiled-coil region" evidence="1">
    <location>
        <begin position="107"/>
        <end position="136"/>
    </location>
</feature>
<organism evidence="4 5">
    <name type="scientific">Solea senegalensis</name>
    <name type="common">Senegalese sole</name>
    <dbReference type="NCBI Taxonomy" id="28829"/>
    <lineage>
        <taxon>Eukaryota</taxon>
        <taxon>Metazoa</taxon>
        <taxon>Chordata</taxon>
        <taxon>Craniata</taxon>
        <taxon>Vertebrata</taxon>
        <taxon>Euteleostomi</taxon>
        <taxon>Actinopterygii</taxon>
        <taxon>Neopterygii</taxon>
        <taxon>Teleostei</taxon>
        <taxon>Neoteleostei</taxon>
        <taxon>Acanthomorphata</taxon>
        <taxon>Carangaria</taxon>
        <taxon>Pleuronectiformes</taxon>
        <taxon>Pleuronectoidei</taxon>
        <taxon>Soleidae</taxon>
        <taxon>Solea</taxon>
    </lineage>
</organism>
<proteinExistence type="predicted"/>
<accession>A0AAV6QWU0</accession>
<keyword evidence="5" id="KW-1185">Reference proteome</keyword>
<protein>
    <recommendedName>
        <fullName evidence="6">Bcl-2-like protein 13</fullName>
    </recommendedName>
</protein>
<feature type="compositionally biased region" description="Basic and acidic residues" evidence="2">
    <location>
        <begin position="248"/>
        <end position="263"/>
    </location>
</feature>
<keyword evidence="3" id="KW-1133">Transmembrane helix</keyword>